<dbReference type="PIRSF" id="PIRSF025560">
    <property type="entry name" value="UCP025560"/>
    <property type="match status" value="1"/>
</dbReference>
<evidence type="ECO:0008006" key="4">
    <source>
        <dbReference type="Google" id="ProtNLM"/>
    </source>
</evidence>
<keyword evidence="1" id="KW-0732">Signal</keyword>
<dbReference type="KEGG" id="ppr:PBPRB0969"/>
<dbReference type="STRING" id="298386.PBPRB0969"/>
<evidence type="ECO:0000313" key="2">
    <source>
        <dbReference type="EMBL" id="CAG22841.1"/>
    </source>
</evidence>
<organism evidence="2 3">
    <name type="scientific">Photobacterium profundum (strain SS9)</name>
    <dbReference type="NCBI Taxonomy" id="298386"/>
    <lineage>
        <taxon>Bacteria</taxon>
        <taxon>Pseudomonadati</taxon>
        <taxon>Pseudomonadota</taxon>
        <taxon>Gammaproteobacteria</taxon>
        <taxon>Vibrionales</taxon>
        <taxon>Vibrionaceae</taxon>
        <taxon>Photobacterium</taxon>
    </lineage>
</organism>
<evidence type="ECO:0000313" key="3">
    <source>
        <dbReference type="Proteomes" id="UP000000593"/>
    </source>
</evidence>
<feature type="signal peptide" evidence="1">
    <location>
        <begin position="1"/>
        <end position="25"/>
    </location>
</feature>
<protein>
    <recommendedName>
        <fullName evidence="4">DUF1318 domain-containing protein</fullName>
    </recommendedName>
</protein>
<sequence length="113" mass="12464">MRRENAMKNLLLFCIAIFMSASVFALDLQQAKSQGLVGETNKGYIAVVTSSASSDVKKLVSQVNSQRKSRYKKIAVSHGLSEVEVGKLAAKKALEKTQNGHYYQTPSGKWNKK</sequence>
<evidence type="ECO:0000256" key="1">
    <source>
        <dbReference type="SAM" id="SignalP"/>
    </source>
</evidence>
<accession>Q6LIN9</accession>
<dbReference type="HOGENOM" id="CLU_146585_1_0_6"/>
<gene>
    <name evidence="2" type="primary">T1547</name>
    <name evidence="2" type="ordered locus">PBPRB0969</name>
</gene>
<dbReference type="EMBL" id="CR378678">
    <property type="protein sequence ID" value="CAG22841.1"/>
    <property type="molecule type" value="Genomic_DNA"/>
</dbReference>
<dbReference type="eggNOG" id="COG3784">
    <property type="taxonomic scope" value="Bacteria"/>
</dbReference>
<dbReference type="Pfam" id="PF07027">
    <property type="entry name" value="DUF1318"/>
    <property type="match status" value="1"/>
</dbReference>
<keyword evidence="3" id="KW-1185">Reference proteome</keyword>
<dbReference type="AlphaFoldDB" id="Q6LIN9"/>
<proteinExistence type="predicted"/>
<feature type="chain" id="PRO_5004275762" description="DUF1318 domain-containing protein" evidence="1">
    <location>
        <begin position="26"/>
        <end position="113"/>
    </location>
</feature>
<name>Q6LIN9_PHOPR</name>
<dbReference type="Proteomes" id="UP000000593">
    <property type="component" value="Chromosome 2"/>
</dbReference>
<reference evidence="3" key="1">
    <citation type="journal article" date="2005" name="Science">
        <title>Life at depth: Photobacterium profundum genome sequence and expression analysis.</title>
        <authorList>
            <person name="Vezzi A."/>
            <person name="Campanaro S."/>
            <person name="D'Angelo M."/>
            <person name="Simonato F."/>
            <person name="Vitulo N."/>
            <person name="Lauro F.M."/>
            <person name="Cestaro A."/>
            <person name="Malacrida G."/>
            <person name="Simionati B."/>
            <person name="Cannata N."/>
            <person name="Romualdi C."/>
            <person name="Bartlett D.H."/>
            <person name="Valle G."/>
        </authorList>
    </citation>
    <scope>NUCLEOTIDE SEQUENCE [LARGE SCALE GENOMIC DNA]</scope>
    <source>
        <strain evidence="3">ATCC BAA-1253 / SS9</strain>
    </source>
</reference>
<dbReference type="InterPro" id="IPR008309">
    <property type="entry name" value="YdbL"/>
</dbReference>